<dbReference type="PANTHER" id="PTHR23213">
    <property type="entry name" value="FORMIN-RELATED"/>
    <property type="match status" value="1"/>
</dbReference>
<evidence type="ECO:0000259" key="2">
    <source>
        <dbReference type="PROSITE" id="PS51444"/>
    </source>
</evidence>
<dbReference type="SUPFAM" id="SSF101447">
    <property type="entry name" value="Formin homology 2 domain (FH2 domain)"/>
    <property type="match status" value="1"/>
</dbReference>
<comment type="caution">
    <text evidence="3">The sequence shown here is derived from an EMBL/GenBank/DDBJ whole genome shotgun (WGS) entry which is preliminary data.</text>
</comment>
<dbReference type="EMBL" id="PKPP01000765">
    <property type="protein sequence ID" value="PWA88926.1"/>
    <property type="molecule type" value="Genomic_DNA"/>
</dbReference>
<protein>
    <recommendedName>
        <fullName evidence="2">FH2 domain-containing protein</fullName>
    </recommendedName>
</protein>
<dbReference type="AlphaFoldDB" id="A0A2U1PT38"/>
<evidence type="ECO:0000313" key="3">
    <source>
        <dbReference type="EMBL" id="PWA88926.1"/>
    </source>
</evidence>
<feature type="domain" description="FH2" evidence="2">
    <location>
        <begin position="1"/>
        <end position="136"/>
    </location>
</feature>
<accession>A0A2U1PT38</accession>
<reference evidence="3 4" key="1">
    <citation type="journal article" date="2018" name="Mol. Plant">
        <title>The genome of Artemisia annua provides insight into the evolution of Asteraceae family and artemisinin biosynthesis.</title>
        <authorList>
            <person name="Shen Q."/>
            <person name="Zhang L."/>
            <person name="Liao Z."/>
            <person name="Wang S."/>
            <person name="Yan T."/>
            <person name="Shi P."/>
            <person name="Liu M."/>
            <person name="Fu X."/>
            <person name="Pan Q."/>
            <person name="Wang Y."/>
            <person name="Lv Z."/>
            <person name="Lu X."/>
            <person name="Zhang F."/>
            <person name="Jiang W."/>
            <person name="Ma Y."/>
            <person name="Chen M."/>
            <person name="Hao X."/>
            <person name="Li L."/>
            <person name="Tang Y."/>
            <person name="Lv G."/>
            <person name="Zhou Y."/>
            <person name="Sun X."/>
            <person name="Brodelius P.E."/>
            <person name="Rose J.K.C."/>
            <person name="Tang K."/>
        </authorList>
    </citation>
    <scope>NUCLEOTIDE SEQUENCE [LARGE SCALE GENOMIC DNA]</scope>
    <source>
        <strain evidence="4">cv. Huhao1</strain>
        <tissue evidence="3">Leaf</tissue>
    </source>
</reference>
<dbReference type="OrthoDB" id="1668162at2759"/>
<evidence type="ECO:0000313" key="4">
    <source>
        <dbReference type="Proteomes" id="UP000245207"/>
    </source>
</evidence>
<dbReference type="STRING" id="35608.A0A2U1PT38"/>
<sequence>MVSRLADVDGITASNIAILLRALNVTIEEVCDALFDGNADTLGTELLESLLKLAPTKEEERKLREYKDDTHVKLGHAEKFLKAALDVPFAFRRVGAMPYISNSESEVEYLKRSFQTLEVYFVAIALLTRGCLELHI</sequence>
<dbReference type="GO" id="GO:0045010">
    <property type="term" value="P:actin nucleation"/>
    <property type="evidence" value="ECO:0007669"/>
    <property type="project" value="InterPro"/>
</dbReference>
<evidence type="ECO:0000256" key="1">
    <source>
        <dbReference type="ARBA" id="ARBA00025793"/>
    </source>
</evidence>
<dbReference type="PANTHER" id="PTHR23213:SF276">
    <property type="entry name" value="FORMIN-LIKE PROTEIN 1"/>
    <property type="match status" value="1"/>
</dbReference>
<dbReference type="GO" id="GO:0051015">
    <property type="term" value="F:actin filament binding"/>
    <property type="evidence" value="ECO:0007669"/>
    <property type="project" value="InterPro"/>
</dbReference>
<organism evidence="3 4">
    <name type="scientific">Artemisia annua</name>
    <name type="common">Sweet wormwood</name>
    <dbReference type="NCBI Taxonomy" id="35608"/>
    <lineage>
        <taxon>Eukaryota</taxon>
        <taxon>Viridiplantae</taxon>
        <taxon>Streptophyta</taxon>
        <taxon>Embryophyta</taxon>
        <taxon>Tracheophyta</taxon>
        <taxon>Spermatophyta</taxon>
        <taxon>Magnoliopsida</taxon>
        <taxon>eudicotyledons</taxon>
        <taxon>Gunneridae</taxon>
        <taxon>Pentapetalae</taxon>
        <taxon>asterids</taxon>
        <taxon>campanulids</taxon>
        <taxon>Asterales</taxon>
        <taxon>Asteraceae</taxon>
        <taxon>Asteroideae</taxon>
        <taxon>Anthemideae</taxon>
        <taxon>Artemisiinae</taxon>
        <taxon>Artemisia</taxon>
    </lineage>
</organism>
<dbReference type="PROSITE" id="PS51444">
    <property type="entry name" value="FH2"/>
    <property type="match status" value="1"/>
</dbReference>
<dbReference type="Proteomes" id="UP000245207">
    <property type="component" value="Unassembled WGS sequence"/>
</dbReference>
<keyword evidence="4" id="KW-1185">Reference proteome</keyword>
<dbReference type="Gene3D" id="1.20.58.2220">
    <property type="entry name" value="Formin, FH2 domain"/>
    <property type="match status" value="1"/>
</dbReference>
<comment type="similarity">
    <text evidence="1">Belongs to the formin-like family. Class-I subfamily.</text>
</comment>
<dbReference type="InterPro" id="IPR042201">
    <property type="entry name" value="FH2_Formin_sf"/>
</dbReference>
<dbReference type="InterPro" id="IPR015425">
    <property type="entry name" value="FH2_Formin"/>
</dbReference>
<proteinExistence type="inferred from homology"/>
<dbReference type="Pfam" id="PF02181">
    <property type="entry name" value="FH2"/>
    <property type="match status" value="1"/>
</dbReference>
<gene>
    <name evidence="3" type="ORF">CTI12_AA116870</name>
</gene>
<dbReference type="InterPro" id="IPR027643">
    <property type="entry name" value="Formin-like_plant"/>
</dbReference>
<name>A0A2U1PT38_ARTAN</name>